<protein>
    <submittedName>
        <fullName evidence="4">DNA-binding transcriptional regulator, AcrR family</fullName>
    </submittedName>
</protein>
<evidence type="ECO:0000256" key="1">
    <source>
        <dbReference type="ARBA" id="ARBA00023015"/>
    </source>
</evidence>
<evidence type="ECO:0000259" key="3">
    <source>
        <dbReference type="Pfam" id="PF16925"/>
    </source>
</evidence>
<accession>A0A1H4YMA5</accession>
<feature type="domain" description="Tetracyclin repressor-like C-terminal" evidence="3">
    <location>
        <begin position="89"/>
        <end position="188"/>
    </location>
</feature>
<dbReference type="InterPro" id="IPR011075">
    <property type="entry name" value="TetR_C"/>
</dbReference>
<dbReference type="STRING" id="57704.SAMN04489793_4233"/>
<organism evidence="4 5">
    <name type="scientific">Tsukamurella tyrosinosolvens</name>
    <dbReference type="NCBI Taxonomy" id="57704"/>
    <lineage>
        <taxon>Bacteria</taxon>
        <taxon>Bacillati</taxon>
        <taxon>Actinomycetota</taxon>
        <taxon>Actinomycetes</taxon>
        <taxon>Mycobacteriales</taxon>
        <taxon>Tsukamurellaceae</taxon>
        <taxon>Tsukamurella</taxon>
    </lineage>
</organism>
<dbReference type="InterPro" id="IPR009057">
    <property type="entry name" value="Homeodomain-like_sf"/>
</dbReference>
<dbReference type="PANTHER" id="PTHR47506:SF6">
    <property type="entry name" value="HTH-TYPE TRANSCRIPTIONAL REPRESSOR NEMR"/>
    <property type="match status" value="1"/>
</dbReference>
<evidence type="ECO:0000313" key="5">
    <source>
        <dbReference type="Proteomes" id="UP000182241"/>
    </source>
</evidence>
<dbReference type="SUPFAM" id="SSF48498">
    <property type="entry name" value="Tetracyclin repressor-like, C-terminal domain"/>
    <property type="match status" value="1"/>
</dbReference>
<dbReference type="Gene3D" id="1.10.357.10">
    <property type="entry name" value="Tetracycline Repressor, domain 2"/>
    <property type="match status" value="1"/>
</dbReference>
<dbReference type="AlphaFoldDB" id="A0A1H4YMA5"/>
<name>A0A1H4YMA5_TSUTY</name>
<evidence type="ECO:0000313" key="4">
    <source>
        <dbReference type="EMBL" id="SED18785.1"/>
    </source>
</evidence>
<evidence type="ECO:0000256" key="2">
    <source>
        <dbReference type="ARBA" id="ARBA00023163"/>
    </source>
</evidence>
<dbReference type="SUPFAM" id="SSF46689">
    <property type="entry name" value="Homeodomain-like"/>
    <property type="match status" value="1"/>
</dbReference>
<dbReference type="RefSeq" id="WP_068521737.1">
    <property type="nucleotide sequence ID" value="NZ_CBDRGN010000009.1"/>
</dbReference>
<keyword evidence="5" id="KW-1185">Reference proteome</keyword>
<reference evidence="5" key="1">
    <citation type="submission" date="2016-10" db="EMBL/GenBank/DDBJ databases">
        <authorList>
            <person name="Varghese N."/>
            <person name="Submissions S."/>
        </authorList>
    </citation>
    <scope>NUCLEOTIDE SEQUENCE [LARGE SCALE GENOMIC DNA]</scope>
    <source>
        <strain evidence="5">DSM 44234</strain>
    </source>
</reference>
<dbReference type="GeneID" id="300997552"/>
<dbReference type="Pfam" id="PF16925">
    <property type="entry name" value="TetR_C_13"/>
    <property type="match status" value="1"/>
</dbReference>
<dbReference type="EMBL" id="FNSA01000003">
    <property type="protein sequence ID" value="SED18785.1"/>
    <property type="molecule type" value="Genomic_DNA"/>
</dbReference>
<keyword evidence="2" id="KW-0804">Transcription</keyword>
<dbReference type="GO" id="GO:0003677">
    <property type="term" value="F:DNA binding"/>
    <property type="evidence" value="ECO:0007669"/>
    <property type="project" value="UniProtKB-KW"/>
</dbReference>
<dbReference type="OrthoDB" id="326421at2"/>
<dbReference type="KEGG" id="tsm:ASU32_16710"/>
<gene>
    <name evidence="4" type="ORF">SAMN04489793_4233</name>
</gene>
<proteinExistence type="predicted"/>
<dbReference type="PANTHER" id="PTHR47506">
    <property type="entry name" value="TRANSCRIPTIONAL REGULATORY PROTEIN"/>
    <property type="match status" value="1"/>
</dbReference>
<keyword evidence="1" id="KW-0805">Transcription regulation</keyword>
<keyword evidence="4" id="KW-0238">DNA-binding</keyword>
<sequence>MTKPAAGDGRRARGDATRRLVARTAADVATVDGLDGITVGGLASSTGVSKSGILTVFPTREAIQVAAVAEARRVYVDVVIRPALAASPGADRLRALLDAWVGYLRAGTFPGGCFVTTSSTEYGHRMGPVADAVRELKREWLDLLERELAAAGSPDPATDCFRVDAYLAAANTRRELFGDDAELDRARDLAAAIVDAAGGSHIGA</sequence>
<dbReference type="Proteomes" id="UP000182241">
    <property type="component" value="Unassembled WGS sequence"/>
</dbReference>
<dbReference type="InterPro" id="IPR036271">
    <property type="entry name" value="Tet_transcr_reg_TetR-rel_C_sf"/>
</dbReference>
<dbReference type="Gene3D" id="1.10.10.60">
    <property type="entry name" value="Homeodomain-like"/>
    <property type="match status" value="1"/>
</dbReference>